<reference evidence="1 2" key="1">
    <citation type="journal article" date="2017" name="Int. J. Syst. Evol. Microbiol.">
        <title>Erythrobacter aquimixticola sp. nov., isolated from the junction between the ocean and a freshwater spring.</title>
        <authorList>
            <person name="Park S."/>
            <person name="Jung Y.T."/>
            <person name="Choi S.J."/>
            <person name="Yoon J.H."/>
        </authorList>
    </citation>
    <scope>NUCLEOTIDE SEQUENCE [LARGE SCALE GENOMIC DNA]</scope>
    <source>
        <strain evidence="1 2">JSSK-14</strain>
    </source>
</reference>
<accession>A0A419RX96</accession>
<organism evidence="1 2">
    <name type="scientific">Aurantiacibacter aquimixticola</name>
    <dbReference type="NCBI Taxonomy" id="1958945"/>
    <lineage>
        <taxon>Bacteria</taxon>
        <taxon>Pseudomonadati</taxon>
        <taxon>Pseudomonadota</taxon>
        <taxon>Alphaproteobacteria</taxon>
        <taxon>Sphingomonadales</taxon>
        <taxon>Erythrobacteraceae</taxon>
        <taxon>Aurantiacibacter</taxon>
    </lineage>
</organism>
<evidence type="ECO:0008006" key="3">
    <source>
        <dbReference type="Google" id="ProtNLM"/>
    </source>
</evidence>
<name>A0A419RX96_9SPHN</name>
<comment type="caution">
    <text evidence="1">The sequence shown here is derived from an EMBL/GenBank/DDBJ whole genome shotgun (WGS) entry which is preliminary data.</text>
</comment>
<dbReference type="Proteomes" id="UP000285232">
    <property type="component" value="Unassembled WGS sequence"/>
</dbReference>
<dbReference type="EMBL" id="RAHX01000001">
    <property type="protein sequence ID" value="RJY10394.1"/>
    <property type="molecule type" value="Genomic_DNA"/>
</dbReference>
<evidence type="ECO:0000313" key="2">
    <source>
        <dbReference type="Proteomes" id="UP000285232"/>
    </source>
</evidence>
<evidence type="ECO:0000313" key="1">
    <source>
        <dbReference type="EMBL" id="RJY10394.1"/>
    </source>
</evidence>
<protein>
    <recommendedName>
        <fullName evidence="3">DUF3598 domain-containing protein</fullName>
    </recommendedName>
</protein>
<proteinExistence type="predicted"/>
<dbReference type="OrthoDB" id="457594at2"/>
<dbReference type="AlphaFoldDB" id="A0A419RX96"/>
<gene>
    <name evidence="1" type="ORF">D6201_12340</name>
</gene>
<sequence>MPAMMLHDGWWDGWYRDVDPDGKLLDERRVKTWCEFPDEGEWHYVQHNWLNWSDGREARYEFGGRLDGKRLVWKTDRFSGYGWQTCENSLMLRLDRLDVPEAYYIEMIHTAPGGRTRARTWQWFRDGKPWKRTLCDEWRVEPPAS</sequence>
<keyword evidence="2" id="KW-1185">Reference proteome</keyword>